<comment type="caution">
    <text evidence="2">The sequence shown here is derived from an EMBL/GenBank/DDBJ whole genome shotgun (WGS) entry which is preliminary data.</text>
</comment>
<dbReference type="AlphaFoldDB" id="A0A8H5FR36"/>
<keyword evidence="1" id="KW-0812">Transmembrane</keyword>
<keyword evidence="3" id="KW-1185">Reference proteome</keyword>
<sequence length="369" mass="40779">MANLTCEDLPNPLTPLAWLDPNIANHVEISRYASAITIGGFVWDIAVNIDSDYVLLFKKRIKHPTIIYYLSRIFTLGYILTNFTLQAGNIPNCQALMSAQGAFLALSQATTSLLFLFRVQAVYRHKKLVMVFFYLLWLTNLTFSILFPVHLRANHIRPTRACINSGVTSFSEGFIASIIAYDSAVFIAVTYQILRSSVYEVGKRAQLRAFFGFEQLPAVSRALLSGGQHYYFITICCNIVNLVLKPALHTTSPVFPGKVTVPVMAISNAMACIVFRKIKLGLISDDGSVLGPIITSEQITGQQNSIPLQFSTGRRVSEPDDSVDRFTFSGNGATGPQNPLTIEVQIVEERDVSDMSDMSIKKAASNSDM</sequence>
<evidence type="ECO:0000313" key="3">
    <source>
        <dbReference type="Proteomes" id="UP000559256"/>
    </source>
</evidence>
<evidence type="ECO:0000313" key="2">
    <source>
        <dbReference type="EMBL" id="KAF5346001.1"/>
    </source>
</evidence>
<reference evidence="2 3" key="1">
    <citation type="journal article" date="2020" name="ISME J.">
        <title>Uncovering the hidden diversity of litter-decomposition mechanisms in mushroom-forming fungi.</title>
        <authorList>
            <person name="Floudas D."/>
            <person name="Bentzer J."/>
            <person name="Ahren D."/>
            <person name="Johansson T."/>
            <person name="Persson P."/>
            <person name="Tunlid A."/>
        </authorList>
    </citation>
    <scope>NUCLEOTIDE SEQUENCE [LARGE SCALE GENOMIC DNA]</scope>
    <source>
        <strain evidence="2 3">CBS 291.85</strain>
    </source>
</reference>
<gene>
    <name evidence="2" type="ORF">D9758_013869</name>
</gene>
<feature type="transmembrane region" description="Helical" evidence="1">
    <location>
        <begin position="129"/>
        <end position="149"/>
    </location>
</feature>
<protein>
    <submittedName>
        <fullName evidence="2">Uncharacterized protein</fullName>
    </submittedName>
</protein>
<proteinExistence type="predicted"/>
<keyword evidence="1" id="KW-1133">Transmembrane helix</keyword>
<feature type="transmembrane region" description="Helical" evidence="1">
    <location>
        <begin position="97"/>
        <end position="117"/>
    </location>
</feature>
<evidence type="ECO:0000256" key="1">
    <source>
        <dbReference type="SAM" id="Phobius"/>
    </source>
</evidence>
<feature type="transmembrane region" description="Helical" evidence="1">
    <location>
        <begin position="66"/>
        <end position="85"/>
    </location>
</feature>
<dbReference type="Proteomes" id="UP000559256">
    <property type="component" value="Unassembled WGS sequence"/>
</dbReference>
<organism evidence="2 3">
    <name type="scientific">Tetrapyrgos nigripes</name>
    <dbReference type="NCBI Taxonomy" id="182062"/>
    <lineage>
        <taxon>Eukaryota</taxon>
        <taxon>Fungi</taxon>
        <taxon>Dikarya</taxon>
        <taxon>Basidiomycota</taxon>
        <taxon>Agaricomycotina</taxon>
        <taxon>Agaricomycetes</taxon>
        <taxon>Agaricomycetidae</taxon>
        <taxon>Agaricales</taxon>
        <taxon>Marasmiineae</taxon>
        <taxon>Marasmiaceae</taxon>
        <taxon>Tetrapyrgos</taxon>
    </lineage>
</organism>
<keyword evidence="1" id="KW-0472">Membrane</keyword>
<accession>A0A8H5FR36</accession>
<dbReference type="EMBL" id="JAACJM010000106">
    <property type="protein sequence ID" value="KAF5346001.1"/>
    <property type="molecule type" value="Genomic_DNA"/>
</dbReference>
<name>A0A8H5FR36_9AGAR</name>
<dbReference type="OrthoDB" id="3038990at2759"/>